<dbReference type="Gene3D" id="3.40.1010.10">
    <property type="entry name" value="Cobalt-precorrin-4 Transmethylase, Domain 1"/>
    <property type="match status" value="1"/>
</dbReference>
<evidence type="ECO:0000256" key="1">
    <source>
        <dbReference type="ARBA" id="ARBA00004953"/>
    </source>
</evidence>
<dbReference type="InterPro" id="IPR050714">
    <property type="entry name" value="Cobalamin_biosynth_MTase"/>
</dbReference>
<comment type="caution">
    <text evidence="7">The sequence shown here is derived from an EMBL/GenBank/DDBJ whole genome shotgun (WGS) entry which is preliminary data.</text>
</comment>
<evidence type="ECO:0000256" key="4">
    <source>
        <dbReference type="ARBA" id="ARBA00022679"/>
    </source>
</evidence>
<evidence type="ECO:0000256" key="5">
    <source>
        <dbReference type="ARBA" id="ARBA00022691"/>
    </source>
</evidence>
<name>A0ABS8DGF0_9FIRM</name>
<dbReference type="InterPro" id="IPR035996">
    <property type="entry name" value="4pyrrol_Methylase_sf"/>
</dbReference>
<dbReference type="PANTHER" id="PTHR43182:SF1">
    <property type="entry name" value="COBALT-PRECORRIN-7 C(5)-METHYLTRANSFERASE"/>
    <property type="match status" value="1"/>
</dbReference>
<dbReference type="InterPro" id="IPR012818">
    <property type="entry name" value="CbiE"/>
</dbReference>
<evidence type="ECO:0000256" key="3">
    <source>
        <dbReference type="ARBA" id="ARBA00022603"/>
    </source>
</evidence>
<feature type="domain" description="Tetrapyrrole methylase" evidence="6">
    <location>
        <begin position="11"/>
        <end position="191"/>
    </location>
</feature>
<keyword evidence="8" id="KW-1185">Reference proteome</keyword>
<dbReference type="InterPro" id="IPR014008">
    <property type="entry name" value="Cbl_synth_MTase_CbiT"/>
</dbReference>
<dbReference type="NCBIfam" id="TIGR02467">
    <property type="entry name" value="CbiE"/>
    <property type="match status" value="1"/>
</dbReference>
<gene>
    <name evidence="7" type="primary">cbiE</name>
    <name evidence="7" type="ORF">LIZ65_06275</name>
</gene>
<keyword evidence="2" id="KW-0169">Cobalamin biosynthesis</keyword>
<dbReference type="Pfam" id="PF00590">
    <property type="entry name" value="TP_methylase"/>
    <property type="match status" value="1"/>
</dbReference>
<dbReference type="PANTHER" id="PTHR43182">
    <property type="entry name" value="COBALT-PRECORRIN-6B C(15)-METHYLTRANSFERASE (DECARBOXYLATING)"/>
    <property type="match status" value="1"/>
</dbReference>
<accession>A0ABS8DGF0</accession>
<evidence type="ECO:0000256" key="2">
    <source>
        <dbReference type="ARBA" id="ARBA00022573"/>
    </source>
</evidence>
<sequence>MWNEENKTTALYLVGIGMGSKASLTVEVQELLERCDCIVGAKRIIESLGAFKKPVFCAYKPDEILAFVKANPQYRRIVVALSGDVGFYSGAKLLREALKEYVAGTFPGISSVAYLAAKLGIAWEDAALVSAHGRTQNFIHTIAHSEKTFLLLGGEDCGRMLGEKLRYYGLSDVEVTLGSRLSYEDEWIQKKSGGQLCEEDGAGLSAAFIYNPHADRSVCRHIEDEEFLRGKVPMTKSEVRALVLAKLHLTEDAVLYDVGAGTGSVAVEAACQSGTIKVYAVERNPEGIGLIHKNKQKFGCDWIEVIEGAAPDALVPLEAPTHVFIGGSGGRLREILKLVKAKNPAVRIVITAISLETMGEVMEAVKEGLLLEPEVVQIQASRSKRLGDYHMMTAQNPVYLITE</sequence>
<keyword evidence="3" id="KW-0489">Methyltransferase</keyword>
<dbReference type="CDD" id="cd11644">
    <property type="entry name" value="Precorrin-6Y-MT"/>
    <property type="match status" value="1"/>
</dbReference>
<dbReference type="EMBL" id="JAJCIS010000002">
    <property type="protein sequence ID" value="MCB7386889.1"/>
    <property type="molecule type" value="Genomic_DNA"/>
</dbReference>
<dbReference type="SUPFAM" id="SSF53790">
    <property type="entry name" value="Tetrapyrrole methylase"/>
    <property type="match status" value="1"/>
</dbReference>
<dbReference type="Gene3D" id="3.30.950.10">
    <property type="entry name" value="Methyltransferase, Cobalt-precorrin-4 Transmethylase, Domain 2"/>
    <property type="match status" value="1"/>
</dbReference>
<evidence type="ECO:0000259" key="6">
    <source>
        <dbReference type="Pfam" id="PF00590"/>
    </source>
</evidence>
<evidence type="ECO:0000313" key="7">
    <source>
        <dbReference type="EMBL" id="MCB7386889.1"/>
    </source>
</evidence>
<protein>
    <submittedName>
        <fullName evidence="7">Precorrin-6y C5,15-methyltransferase (Decarboxylating) subunit CbiE</fullName>
    </submittedName>
</protein>
<dbReference type="InterPro" id="IPR029063">
    <property type="entry name" value="SAM-dependent_MTases_sf"/>
</dbReference>
<dbReference type="InterPro" id="IPR014777">
    <property type="entry name" value="4pyrrole_Mease_sub1"/>
</dbReference>
<dbReference type="RefSeq" id="WP_227183376.1">
    <property type="nucleotide sequence ID" value="NZ_JAJCIQ010000002.1"/>
</dbReference>
<dbReference type="Proteomes" id="UP001299546">
    <property type="component" value="Unassembled WGS sequence"/>
</dbReference>
<reference evidence="7 8" key="1">
    <citation type="submission" date="2021-10" db="EMBL/GenBank/DDBJ databases">
        <title>Collection of gut derived symbiotic bacterial strains cultured from healthy donors.</title>
        <authorList>
            <person name="Lin H."/>
            <person name="Littmann E."/>
            <person name="Kohout C."/>
            <person name="Pamer E.G."/>
        </authorList>
    </citation>
    <scope>NUCLEOTIDE SEQUENCE [LARGE SCALE GENOMIC DNA]</scope>
    <source>
        <strain evidence="7 8">DFI.1.165</strain>
    </source>
</reference>
<dbReference type="NCBIfam" id="TIGR02469">
    <property type="entry name" value="CbiT"/>
    <property type="match status" value="1"/>
</dbReference>
<proteinExistence type="predicted"/>
<evidence type="ECO:0000313" key="8">
    <source>
        <dbReference type="Proteomes" id="UP001299546"/>
    </source>
</evidence>
<comment type="pathway">
    <text evidence="1">Cofactor biosynthesis; adenosylcobalamin biosynthesis.</text>
</comment>
<keyword evidence="5" id="KW-0949">S-adenosyl-L-methionine</keyword>
<dbReference type="CDD" id="cd02440">
    <property type="entry name" value="AdoMet_MTases"/>
    <property type="match status" value="1"/>
</dbReference>
<dbReference type="InterPro" id="IPR000878">
    <property type="entry name" value="4pyrrol_Mease"/>
</dbReference>
<keyword evidence="4" id="KW-0808">Transferase</keyword>
<dbReference type="InterPro" id="IPR014776">
    <property type="entry name" value="4pyrrole_Mease_sub2"/>
</dbReference>
<dbReference type="Gene3D" id="3.40.50.150">
    <property type="entry name" value="Vaccinia Virus protein VP39"/>
    <property type="match status" value="1"/>
</dbReference>
<dbReference type="SUPFAM" id="SSF53335">
    <property type="entry name" value="S-adenosyl-L-methionine-dependent methyltransferases"/>
    <property type="match status" value="1"/>
</dbReference>
<organism evidence="7 8">
    <name type="scientific">Bariatricus massiliensis</name>
    <dbReference type="NCBI Taxonomy" id="1745713"/>
    <lineage>
        <taxon>Bacteria</taxon>
        <taxon>Bacillati</taxon>
        <taxon>Bacillota</taxon>
        <taxon>Clostridia</taxon>
        <taxon>Lachnospirales</taxon>
        <taxon>Lachnospiraceae</taxon>
        <taxon>Bariatricus</taxon>
    </lineage>
</organism>